<gene>
    <name evidence="6" type="ORF">M0C40_06240</name>
</gene>
<evidence type="ECO:0000256" key="1">
    <source>
        <dbReference type="ARBA" id="ARBA00006594"/>
    </source>
</evidence>
<keyword evidence="2" id="KW-0489">Methyltransferase</keyword>
<dbReference type="AlphaFoldDB" id="A0AAX3SX42"/>
<dbReference type="PRINTS" id="PR00508">
    <property type="entry name" value="S21N4MTFRASE"/>
</dbReference>
<dbReference type="InterPro" id="IPR002052">
    <property type="entry name" value="DNA_methylase_N6_adenine_CS"/>
</dbReference>
<accession>A0AAX3SX42</accession>
<dbReference type="REBASE" id="710684">
    <property type="entry name" value="M1.SciD4ORF6240P"/>
</dbReference>
<dbReference type="RefSeq" id="WP_277938200.1">
    <property type="nucleotide sequence ID" value="NZ_CP096246.1"/>
</dbReference>
<evidence type="ECO:0000313" key="6">
    <source>
        <dbReference type="EMBL" id="WFG95697.1"/>
    </source>
</evidence>
<dbReference type="GO" id="GO:0008170">
    <property type="term" value="F:N-methyltransferase activity"/>
    <property type="evidence" value="ECO:0007669"/>
    <property type="project" value="InterPro"/>
</dbReference>
<evidence type="ECO:0000256" key="4">
    <source>
        <dbReference type="RuleBase" id="RU362026"/>
    </source>
</evidence>
<feature type="domain" description="DNA methylase N-4/N-6" evidence="5">
    <location>
        <begin position="35"/>
        <end position="245"/>
    </location>
</feature>
<evidence type="ECO:0000256" key="3">
    <source>
        <dbReference type="ARBA" id="ARBA00022679"/>
    </source>
</evidence>
<comment type="similarity">
    <text evidence="1 4">Belongs to the N(4)/N(6)-methyltransferase family.</text>
</comment>
<dbReference type="InterPro" id="IPR029063">
    <property type="entry name" value="SAM-dependent_MTases_sf"/>
</dbReference>
<name>A0AAX3SX42_SPICI</name>
<dbReference type="InterPro" id="IPR002941">
    <property type="entry name" value="DNA_methylase_N4/N6"/>
</dbReference>
<dbReference type="Pfam" id="PF01555">
    <property type="entry name" value="N6_N4_Mtase"/>
    <property type="match status" value="1"/>
</dbReference>
<proteinExistence type="inferred from homology"/>
<dbReference type="PROSITE" id="PS00092">
    <property type="entry name" value="N6_MTASE"/>
    <property type="match status" value="1"/>
</dbReference>
<evidence type="ECO:0000259" key="5">
    <source>
        <dbReference type="Pfam" id="PF01555"/>
    </source>
</evidence>
<dbReference type="EC" id="2.1.1.-" evidence="4"/>
<dbReference type="Gene3D" id="3.40.50.150">
    <property type="entry name" value="Vaccinia Virus protein VP39"/>
    <property type="match status" value="1"/>
</dbReference>
<sequence>MTWKANGEKRFNTNTEKLINGDALTFIKSLENDSVDLILTDPPYLYNLPKRKNEHINEKSNTTDRIGKSINKYINAIYDNNLHNSFDINSYLDEFYRVSKNKFMLIWMNRQQIIDYLDWVCKKDMLYDFILWNKTNPMPTNNHIYQDKEYCMIIYSKKHWIPNYKNDYESKKTIFNYSIGKKITRHPTEKPLYIFNRLISKYSKENDLILDCFLENGTTAYACEQLKRKWMGCEINNEYYKIIKKRLKNIQFKFEF</sequence>
<dbReference type="GO" id="GO:0003677">
    <property type="term" value="F:DNA binding"/>
    <property type="evidence" value="ECO:0007669"/>
    <property type="project" value="InterPro"/>
</dbReference>
<evidence type="ECO:0000256" key="2">
    <source>
        <dbReference type="ARBA" id="ARBA00022603"/>
    </source>
</evidence>
<evidence type="ECO:0000313" key="7">
    <source>
        <dbReference type="Proteomes" id="UP001214629"/>
    </source>
</evidence>
<dbReference type="SUPFAM" id="SSF53335">
    <property type="entry name" value="S-adenosyl-L-methionine-dependent methyltransferases"/>
    <property type="match status" value="1"/>
</dbReference>
<dbReference type="InterPro" id="IPR001091">
    <property type="entry name" value="RM_Methyltransferase"/>
</dbReference>
<dbReference type="EMBL" id="CP096246">
    <property type="protein sequence ID" value="WFG95697.1"/>
    <property type="molecule type" value="Genomic_DNA"/>
</dbReference>
<protein>
    <recommendedName>
        <fullName evidence="4">Methyltransferase</fullName>
        <ecNumber evidence="4">2.1.1.-</ecNumber>
    </recommendedName>
</protein>
<dbReference type="Proteomes" id="UP001214629">
    <property type="component" value="Chromosome"/>
</dbReference>
<keyword evidence="7" id="KW-1185">Reference proteome</keyword>
<dbReference type="GO" id="GO:0032259">
    <property type="term" value="P:methylation"/>
    <property type="evidence" value="ECO:0007669"/>
    <property type="project" value="UniProtKB-KW"/>
</dbReference>
<reference evidence="6 7" key="1">
    <citation type="submission" date="2022-04" db="EMBL/GenBank/DDBJ databases">
        <title>Whole genome of Spiroplasma citri.</title>
        <authorList>
            <person name="Khanchezar A."/>
            <person name="Izadpanah K."/>
            <person name="Taghavi M."/>
            <person name="Ghorbani A."/>
            <person name="Beven L."/>
        </authorList>
    </citation>
    <scope>NUCLEOTIDE SEQUENCE [LARGE SCALE GENOMIC DNA]</scope>
    <source>
        <strain evidence="6 7">D4</strain>
    </source>
</reference>
<organism evidence="6 7">
    <name type="scientific">Spiroplasma citri</name>
    <dbReference type="NCBI Taxonomy" id="2133"/>
    <lineage>
        <taxon>Bacteria</taxon>
        <taxon>Bacillati</taxon>
        <taxon>Mycoplasmatota</taxon>
        <taxon>Mollicutes</taxon>
        <taxon>Entomoplasmatales</taxon>
        <taxon>Spiroplasmataceae</taxon>
        <taxon>Spiroplasma</taxon>
    </lineage>
</organism>
<keyword evidence="3" id="KW-0808">Transferase</keyword>